<dbReference type="PANTHER" id="PTHR10361:SF28">
    <property type="entry name" value="P3 PROTEIN-RELATED"/>
    <property type="match status" value="1"/>
</dbReference>
<dbReference type="AlphaFoldDB" id="A0A380NPD5"/>
<feature type="transmembrane region" description="Helical" evidence="5">
    <location>
        <begin position="164"/>
        <end position="189"/>
    </location>
</feature>
<dbReference type="InterPro" id="IPR004710">
    <property type="entry name" value="Bilac:Na_transpt"/>
</dbReference>
<evidence type="ECO:0000313" key="7">
    <source>
        <dbReference type="Proteomes" id="UP000255367"/>
    </source>
</evidence>
<dbReference type="RefSeq" id="WP_115310917.1">
    <property type="nucleotide sequence ID" value="NZ_UHIO01000001.1"/>
</dbReference>
<accession>A0A380NPD5</accession>
<name>A0A380NPD5_9FIRM</name>
<evidence type="ECO:0000256" key="4">
    <source>
        <dbReference type="ARBA" id="ARBA00023136"/>
    </source>
</evidence>
<keyword evidence="3 5" id="KW-1133">Transmembrane helix</keyword>
<dbReference type="Proteomes" id="UP000255367">
    <property type="component" value="Unassembled WGS sequence"/>
</dbReference>
<reference evidence="6 7" key="1">
    <citation type="submission" date="2018-06" db="EMBL/GenBank/DDBJ databases">
        <authorList>
            <consortium name="Pathogen Informatics"/>
            <person name="Doyle S."/>
        </authorList>
    </citation>
    <scope>NUCLEOTIDE SEQUENCE [LARGE SCALE GENOMIC DNA]</scope>
    <source>
        <strain evidence="6 7">NCTC12020</strain>
    </source>
</reference>
<evidence type="ECO:0000313" key="6">
    <source>
        <dbReference type="EMBL" id="SUP44802.1"/>
    </source>
</evidence>
<organism evidence="6 7">
    <name type="scientific">Veillonella criceti</name>
    <dbReference type="NCBI Taxonomy" id="103891"/>
    <lineage>
        <taxon>Bacteria</taxon>
        <taxon>Bacillati</taxon>
        <taxon>Bacillota</taxon>
        <taxon>Negativicutes</taxon>
        <taxon>Veillonellales</taxon>
        <taxon>Veillonellaceae</taxon>
        <taxon>Veillonella</taxon>
    </lineage>
</organism>
<evidence type="ECO:0000256" key="1">
    <source>
        <dbReference type="ARBA" id="ARBA00004141"/>
    </source>
</evidence>
<dbReference type="InterPro" id="IPR038770">
    <property type="entry name" value="Na+/solute_symporter_sf"/>
</dbReference>
<dbReference type="GO" id="GO:0016020">
    <property type="term" value="C:membrane"/>
    <property type="evidence" value="ECO:0007669"/>
    <property type="project" value="UniProtKB-SubCell"/>
</dbReference>
<comment type="subcellular location">
    <subcellularLocation>
        <location evidence="1">Membrane</location>
        <topology evidence="1">Multi-pass membrane protein</topology>
    </subcellularLocation>
</comment>
<dbReference type="Pfam" id="PF01758">
    <property type="entry name" value="SBF"/>
    <property type="match status" value="1"/>
</dbReference>
<protein>
    <submittedName>
        <fullName evidence="6">Bile acid transporter</fullName>
    </submittedName>
</protein>
<dbReference type="EMBL" id="UHIO01000001">
    <property type="protein sequence ID" value="SUP44802.1"/>
    <property type="molecule type" value="Genomic_DNA"/>
</dbReference>
<evidence type="ECO:0000256" key="2">
    <source>
        <dbReference type="ARBA" id="ARBA00022692"/>
    </source>
</evidence>
<evidence type="ECO:0000256" key="3">
    <source>
        <dbReference type="ARBA" id="ARBA00022989"/>
    </source>
</evidence>
<gene>
    <name evidence="6" type="ORF">NCTC12020_01839</name>
</gene>
<sequence>MNTFVAILQRITGMIIKYIGVIIIAFTIWACWTPNVFSWTVSYTSIFLGVAMFGMGLSIKAQDFKIVWANPKEILLGGVLLQYTIMPITAYILCQALQLPTDIAIGVILVGCCPGGTASNVITYIAKGDVALSVGMTIASTLLAPLITPFLIFSLGGTWVDVSFLALVMSVIKVVLIPVLVGIVIHHFFGKKLEALLACMPLVSSIAIVMIIAGIISVNVSKIFTAGILVLAVVMLHNLIGMGLGLIASKILRTTYPKATAIAIEVGMQNSGLAVSLATLHFAMNPLATLPGAIFSVWHNISGAIFASIRQRHKGDEVAMPTDFVGESE</sequence>
<feature type="transmembrane region" description="Helical" evidence="5">
    <location>
        <begin position="99"/>
        <end position="118"/>
    </location>
</feature>
<dbReference type="OrthoDB" id="9806785at2"/>
<dbReference type="Gene3D" id="1.20.1530.20">
    <property type="match status" value="1"/>
</dbReference>
<keyword evidence="2 5" id="KW-0812">Transmembrane</keyword>
<feature type="transmembrane region" description="Helical" evidence="5">
    <location>
        <begin position="130"/>
        <end position="152"/>
    </location>
</feature>
<feature type="transmembrane region" description="Helical" evidence="5">
    <location>
        <begin position="196"/>
        <end position="217"/>
    </location>
</feature>
<keyword evidence="4 5" id="KW-0472">Membrane</keyword>
<feature type="transmembrane region" description="Helical" evidence="5">
    <location>
        <begin position="36"/>
        <end position="54"/>
    </location>
</feature>
<dbReference type="InterPro" id="IPR002657">
    <property type="entry name" value="BilAc:Na_symport/Acr3"/>
</dbReference>
<dbReference type="PANTHER" id="PTHR10361">
    <property type="entry name" value="SODIUM-BILE ACID COTRANSPORTER"/>
    <property type="match status" value="1"/>
</dbReference>
<feature type="transmembrane region" description="Helical" evidence="5">
    <location>
        <begin position="223"/>
        <end position="248"/>
    </location>
</feature>
<keyword evidence="7" id="KW-1185">Reference proteome</keyword>
<feature type="transmembrane region" description="Helical" evidence="5">
    <location>
        <begin position="12"/>
        <end position="30"/>
    </location>
</feature>
<evidence type="ECO:0000256" key="5">
    <source>
        <dbReference type="SAM" id="Phobius"/>
    </source>
</evidence>
<feature type="transmembrane region" description="Helical" evidence="5">
    <location>
        <begin position="74"/>
        <end position="93"/>
    </location>
</feature>
<proteinExistence type="predicted"/>